<accession>A0A7W3JFJ5</accession>
<evidence type="ECO:0000256" key="9">
    <source>
        <dbReference type="ARBA" id="ARBA00023211"/>
    </source>
</evidence>
<comment type="similarity">
    <text evidence="5">In the N-terminal section; belongs to the DHBP synthase family.</text>
</comment>
<dbReference type="SUPFAM" id="SSF55821">
    <property type="entry name" value="YrdC/RibB"/>
    <property type="match status" value="1"/>
</dbReference>
<dbReference type="UniPathway" id="UPA00275">
    <property type="reaction ID" value="UER00399"/>
</dbReference>
<keyword evidence="14" id="KW-0378">Hydrolase</keyword>
<dbReference type="RefSeq" id="WP_146855839.1">
    <property type="nucleotide sequence ID" value="NZ_BAAAHR010000005.1"/>
</dbReference>
<evidence type="ECO:0000256" key="7">
    <source>
        <dbReference type="ARBA" id="ARBA00022723"/>
    </source>
</evidence>
<comment type="cofactor">
    <cofactor evidence="2">
        <name>Mn(2+)</name>
        <dbReference type="ChEBI" id="CHEBI:29035"/>
    </cofactor>
</comment>
<evidence type="ECO:0000256" key="1">
    <source>
        <dbReference type="ARBA" id="ARBA00000141"/>
    </source>
</evidence>
<feature type="region of interest" description="Disordered" evidence="12">
    <location>
        <begin position="1"/>
        <end position="26"/>
    </location>
</feature>
<dbReference type="FunFam" id="3.90.870.10:FF:000001">
    <property type="entry name" value="Riboflavin biosynthesis protein RibBA"/>
    <property type="match status" value="1"/>
</dbReference>
<dbReference type="GO" id="GO:0009231">
    <property type="term" value="P:riboflavin biosynthetic process"/>
    <property type="evidence" value="ECO:0007669"/>
    <property type="project" value="UniProtKB-UniPathway"/>
</dbReference>
<dbReference type="AlphaFoldDB" id="A0A7W3JFJ5"/>
<dbReference type="PANTHER" id="PTHR21327:SF18">
    <property type="entry name" value="3,4-DIHYDROXY-2-BUTANONE 4-PHOSPHATE SYNTHASE"/>
    <property type="match status" value="1"/>
</dbReference>
<organism evidence="14 16">
    <name type="scientific">Frigoribacterium faeni</name>
    <dbReference type="NCBI Taxonomy" id="145483"/>
    <lineage>
        <taxon>Bacteria</taxon>
        <taxon>Bacillati</taxon>
        <taxon>Actinomycetota</taxon>
        <taxon>Actinomycetes</taxon>
        <taxon>Micrococcales</taxon>
        <taxon>Microbacteriaceae</taxon>
        <taxon>Frigoribacterium</taxon>
    </lineage>
</organism>
<feature type="compositionally biased region" description="Low complexity" evidence="12">
    <location>
        <begin position="7"/>
        <end position="26"/>
    </location>
</feature>
<gene>
    <name evidence="14" type="ORF">FB463_000153</name>
    <name evidence="13" type="ORF">FFA01_20880</name>
</gene>
<dbReference type="EMBL" id="BJUV01000020">
    <property type="protein sequence ID" value="GEK83779.1"/>
    <property type="molecule type" value="Genomic_DNA"/>
</dbReference>
<evidence type="ECO:0000256" key="10">
    <source>
        <dbReference type="ARBA" id="ARBA00023239"/>
    </source>
</evidence>
<comment type="function">
    <text evidence="3 11">Catalyzes the conversion of D-ribulose 5-phosphate to formate and 3,4-dihydroxy-2-butanone 4-phosphate.</text>
</comment>
<comment type="catalytic activity">
    <reaction evidence="1 11">
        <text>D-ribulose 5-phosphate = (2S)-2-hydroxy-3-oxobutyl phosphate + formate + H(+)</text>
        <dbReference type="Rhea" id="RHEA:18457"/>
        <dbReference type="ChEBI" id="CHEBI:15378"/>
        <dbReference type="ChEBI" id="CHEBI:15740"/>
        <dbReference type="ChEBI" id="CHEBI:58121"/>
        <dbReference type="ChEBI" id="CHEBI:58830"/>
        <dbReference type="EC" id="4.1.99.12"/>
    </reaction>
</comment>
<evidence type="ECO:0000313" key="13">
    <source>
        <dbReference type="EMBL" id="GEK83779.1"/>
    </source>
</evidence>
<protein>
    <recommendedName>
        <fullName evidence="11">3,4-dihydroxy-2-butanone 4-phosphate synthase</fullName>
        <shortName evidence="11">DHBP synthase</shortName>
        <ecNumber evidence="11">4.1.99.12</ecNumber>
    </recommendedName>
</protein>
<keyword evidence="8 11" id="KW-0460">Magnesium</keyword>
<dbReference type="NCBIfam" id="TIGR00506">
    <property type="entry name" value="ribB"/>
    <property type="match status" value="1"/>
</dbReference>
<evidence type="ECO:0000256" key="5">
    <source>
        <dbReference type="ARBA" id="ARBA00005520"/>
    </source>
</evidence>
<keyword evidence="7 11" id="KW-0479">Metal-binding</keyword>
<comment type="subunit">
    <text evidence="11">Homodimer.</text>
</comment>
<evidence type="ECO:0000256" key="12">
    <source>
        <dbReference type="SAM" id="MobiDB-lite"/>
    </source>
</evidence>
<evidence type="ECO:0000256" key="3">
    <source>
        <dbReference type="ARBA" id="ARBA00002284"/>
    </source>
</evidence>
<dbReference type="Proteomes" id="UP000522688">
    <property type="component" value="Unassembled WGS sequence"/>
</dbReference>
<keyword evidence="10 11" id="KW-0456">Lyase</keyword>
<reference evidence="13 15" key="1">
    <citation type="submission" date="2019-07" db="EMBL/GenBank/DDBJ databases">
        <title>Whole genome shotgun sequence of Frigoribacterium faeni NBRC 103066.</title>
        <authorList>
            <person name="Hosoyama A."/>
            <person name="Uohara A."/>
            <person name="Ohji S."/>
            <person name="Ichikawa N."/>
        </authorList>
    </citation>
    <scope>NUCLEOTIDE SEQUENCE [LARGE SCALE GENOMIC DNA]</scope>
    <source>
        <strain evidence="13 15">NBRC 103066</strain>
    </source>
</reference>
<evidence type="ECO:0000256" key="11">
    <source>
        <dbReference type="RuleBase" id="RU003843"/>
    </source>
</evidence>
<sequence>MTKQNDTTDTTDALDATAEPDAPDAARISSAREAVAAVARGEMVVVVDDEDRENEGDLVVAADHATPQIVNFMITHGRGLVCLSLDERRAADLRLDPMVARNEDHQSTAFTVSIDGTPAHGVTTGISASERATTIHLAVTGRADDLARPGHVFPLVARPGGVLERPGHTEASVDLARLAGCTPAGVIVEIIGPDGEMLRLDDLRVFAARHGLVLTTIEILREHLLAESEAATA</sequence>
<dbReference type="GO" id="GO:0008686">
    <property type="term" value="F:3,4-dihydroxy-2-butanone-4-phosphate synthase activity"/>
    <property type="evidence" value="ECO:0007669"/>
    <property type="project" value="UniProtKB-EC"/>
</dbReference>
<evidence type="ECO:0000256" key="8">
    <source>
        <dbReference type="ARBA" id="ARBA00022842"/>
    </source>
</evidence>
<keyword evidence="15" id="KW-1185">Reference proteome</keyword>
<dbReference type="GO" id="GO:0046872">
    <property type="term" value="F:metal ion binding"/>
    <property type="evidence" value="ECO:0007669"/>
    <property type="project" value="UniProtKB-KW"/>
</dbReference>
<dbReference type="GO" id="GO:0005829">
    <property type="term" value="C:cytosol"/>
    <property type="evidence" value="ECO:0007669"/>
    <property type="project" value="TreeGrafter"/>
</dbReference>
<evidence type="ECO:0000256" key="4">
    <source>
        <dbReference type="ARBA" id="ARBA00004904"/>
    </source>
</evidence>
<evidence type="ECO:0000313" key="14">
    <source>
        <dbReference type="EMBL" id="MBA8811929.1"/>
    </source>
</evidence>
<dbReference type="PANTHER" id="PTHR21327">
    <property type="entry name" value="GTP CYCLOHYDROLASE II-RELATED"/>
    <property type="match status" value="1"/>
</dbReference>
<comment type="pathway">
    <text evidence="4 11">Cofactor biosynthesis; riboflavin biosynthesis; 2-hydroxy-3-oxobutyl phosphate from D-ribulose 5-phosphate: step 1/1.</text>
</comment>
<dbReference type="EMBL" id="JACGWW010000001">
    <property type="protein sequence ID" value="MBA8811929.1"/>
    <property type="molecule type" value="Genomic_DNA"/>
</dbReference>
<dbReference type="InterPro" id="IPR017945">
    <property type="entry name" value="DHBP_synth_RibB-like_a/b_dom"/>
</dbReference>
<comment type="cofactor">
    <cofactor evidence="11">
        <name>Mg(2+)</name>
        <dbReference type="ChEBI" id="CHEBI:18420"/>
    </cofactor>
    <cofactor evidence="11">
        <name>Mn(2+)</name>
        <dbReference type="ChEBI" id="CHEBI:29035"/>
    </cofactor>
    <text evidence="11">Binds 2 divalent metal cations per subunit. Magnesium or manganese.</text>
</comment>
<dbReference type="Proteomes" id="UP000321154">
    <property type="component" value="Unassembled WGS sequence"/>
</dbReference>
<keyword evidence="6 11" id="KW-0686">Riboflavin biosynthesis</keyword>
<dbReference type="OrthoDB" id="9793111at2"/>
<dbReference type="InterPro" id="IPR000422">
    <property type="entry name" value="DHBP_synthase_RibB"/>
</dbReference>
<evidence type="ECO:0000313" key="15">
    <source>
        <dbReference type="Proteomes" id="UP000321154"/>
    </source>
</evidence>
<dbReference type="Pfam" id="PF00926">
    <property type="entry name" value="DHBP_synthase"/>
    <property type="match status" value="1"/>
</dbReference>
<name>A0A7W3JFJ5_9MICO</name>
<reference evidence="14 16" key="2">
    <citation type="submission" date="2020-07" db="EMBL/GenBank/DDBJ databases">
        <title>Sequencing the genomes of 1000 actinobacteria strains.</title>
        <authorList>
            <person name="Klenk H.-P."/>
        </authorList>
    </citation>
    <scope>NUCLEOTIDE SEQUENCE [LARGE SCALE GENOMIC DNA]</scope>
    <source>
        <strain evidence="14 16">DSM 10309</strain>
    </source>
</reference>
<keyword evidence="9 11" id="KW-0464">Manganese</keyword>
<comment type="similarity">
    <text evidence="11">Belongs to the DHBP synthase family.</text>
</comment>
<evidence type="ECO:0000256" key="6">
    <source>
        <dbReference type="ARBA" id="ARBA00022619"/>
    </source>
</evidence>
<dbReference type="GO" id="GO:0003935">
    <property type="term" value="F:GTP cyclohydrolase II activity"/>
    <property type="evidence" value="ECO:0007669"/>
    <property type="project" value="TreeGrafter"/>
</dbReference>
<dbReference type="EC" id="4.1.99.12" evidence="11"/>
<proteinExistence type="inferred from homology"/>
<evidence type="ECO:0000313" key="16">
    <source>
        <dbReference type="Proteomes" id="UP000522688"/>
    </source>
</evidence>
<evidence type="ECO:0000256" key="2">
    <source>
        <dbReference type="ARBA" id="ARBA00001936"/>
    </source>
</evidence>
<comment type="caution">
    <text evidence="14">The sequence shown here is derived from an EMBL/GenBank/DDBJ whole genome shotgun (WGS) entry which is preliminary data.</text>
</comment>
<dbReference type="Gene3D" id="3.90.870.10">
    <property type="entry name" value="DHBP synthase"/>
    <property type="match status" value="1"/>
</dbReference>